<name>A0A9W5RCT1_BACCE</name>
<comment type="caution">
    <text evidence="1">The sequence shown here is derived from an EMBL/GenBank/DDBJ whole genome shotgun (WGS) entry which is preliminary data.</text>
</comment>
<dbReference type="AlphaFoldDB" id="A0A9W5RCT1"/>
<gene>
    <name evidence="1" type="ORF">IKC_06360</name>
</gene>
<organism evidence="1 2">
    <name type="scientific">Bacillus cereus VD184</name>
    <dbReference type="NCBI Taxonomy" id="1053242"/>
    <lineage>
        <taxon>Bacteria</taxon>
        <taxon>Bacillati</taxon>
        <taxon>Bacillota</taxon>
        <taxon>Bacilli</taxon>
        <taxon>Bacillales</taxon>
        <taxon>Bacillaceae</taxon>
        <taxon>Bacillus</taxon>
        <taxon>Bacillus cereus group</taxon>
    </lineage>
</organism>
<evidence type="ECO:0000313" key="2">
    <source>
        <dbReference type="Proteomes" id="UP000014028"/>
    </source>
</evidence>
<proteinExistence type="predicted"/>
<accession>A0A9W5RCT1</accession>
<dbReference type="RefSeq" id="WP_016121481.1">
    <property type="nucleotide sequence ID" value="NZ_KB976817.1"/>
</dbReference>
<dbReference type="Proteomes" id="UP000014028">
    <property type="component" value="Unassembled WGS sequence"/>
</dbReference>
<reference evidence="1 2" key="1">
    <citation type="submission" date="2012-12" db="EMBL/GenBank/DDBJ databases">
        <title>The Genome Sequence of Bacillus cereus VD184.</title>
        <authorList>
            <consortium name="The Broad Institute Genome Sequencing Platform"/>
            <consortium name="The Broad Institute Genome Sequencing Center for Infectious Disease"/>
            <person name="Feldgarden M."/>
            <person name="Van der Auwera G.A."/>
            <person name="Mahillon J."/>
            <person name="Duprez V."/>
            <person name="Timmery S."/>
            <person name="Mattelet C."/>
            <person name="Dierick K."/>
            <person name="Sun M."/>
            <person name="Yu Z."/>
            <person name="Zhu L."/>
            <person name="Hu X."/>
            <person name="Shank E.B."/>
            <person name="Swiecicka I."/>
            <person name="Hansen B.M."/>
            <person name="Andrup L."/>
            <person name="Walker B."/>
            <person name="Young S.K."/>
            <person name="Zeng Q."/>
            <person name="Gargeya S."/>
            <person name="Fitzgerald M."/>
            <person name="Haas B."/>
            <person name="Abouelleil A."/>
            <person name="Alvarado L."/>
            <person name="Arachchi H.M."/>
            <person name="Berlin A.M."/>
            <person name="Chapman S.B."/>
            <person name="Dewar J."/>
            <person name="Goldberg J."/>
            <person name="Griggs A."/>
            <person name="Gujja S."/>
            <person name="Hansen M."/>
            <person name="Howarth C."/>
            <person name="Imamovic A."/>
            <person name="Larimer J."/>
            <person name="McCowan C."/>
            <person name="Murphy C."/>
            <person name="Neiman D."/>
            <person name="Pearson M."/>
            <person name="Priest M."/>
            <person name="Roberts A."/>
            <person name="Saif S."/>
            <person name="Shea T."/>
            <person name="Sisk P."/>
            <person name="Sykes S."/>
            <person name="Wortman J."/>
            <person name="Nusbaum C."/>
            <person name="Birren B."/>
        </authorList>
    </citation>
    <scope>NUCLEOTIDE SEQUENCE [LARGE SCALE GENOMIC DNA]</scope>
    <source>
        <strain evidence="1 2">VD184</strain>
    </source>
</reference>
<evidence type="ECO:0000313" key="1">
    <source>
        <dbReference type="EMBL" id="EOQ22596.1"/>
    </source>
</evidence>
<dbReference type="EMBL" id="AHFK01000001">
    <property type="protein sequence ID" value="EOQ22596.1"/>
    <property type="molecule type" value="Genomic_DNA"/>
</dbReference>
<protein>
    <submittedName>
        <fullName evidence="1">Uncharacterized protein</fullName>
    </submittedName>
</protein>
<sequence>MKTSITTANMLLRAMEFETMLNVLNSEGNMMYVDRTYSLLGDIQDSLLIWCEQ</sequence>